<dbReference type="PANTHER" id="PTHR11802">
    <property type="entry name" value="SERINE PROTEASE FAMILY S10 SERINE CARBOXYPEPTIDASE"/>
    <property type="match status" value="1"/>
</dbReference>
<evidence type="ECO:0000256" key="5">
    <source>
        <dbReference type="ARBA" id="ARBA00022801"/>
    </source>
</evidence>
<dbReference type="PANTHER" id="PTHR11802:SF113">
    <property type="entry name" value="SERINE CARBOXYPEPTIDASE CTSA-4.1"/>
    <property type="match status" value="1"/>
</dbReference>
<gene>
    <name evidence="8" type="ORF">SAPIO_CDS4798</name>
</gene>
<reference evidence="8 9" key="1">
    <citation type="journal article" date="2014" name="Genome Announc.">
        <title>Draft genome sequence of the pathogenic fungus Scedosporium apiospermum.</title>
        <authorList>
            <person name="Vandeputte P."/>
            <person name="Ghamrawi S."/>
            <person name="Rechenmann M."/>
            <person name="Iltis A."/>
            <person name="Giraud S."/>
            <person name="Fleury M."/>
            <person name="Thornton C."/>
            <person name="Delhaes L."/>
            <person name="Meyer W."/>
            <person name="Papon N."/>
            <person name="Bouchara J.P."/>
        </authorList>
    </citation>
    <scope>NUCLEOTIDE SEQUENCE [LARGE SCALE GENOMIC DNA]</scope>
    <source>
        <strain evidence="8 9">IHEM 14462</strain>
    </source>
</reference>
<organism evidence="8 9">
    <name type="scientific">Pseudallescheria apiosperma</name>
    <name type="common">Scedosporium apiospermum</name>
    <dbReference type="NCBI Taxonomy" id="563466"/>
    <lineage>
        <taxon>Eukaryota</taxon>
        <taxon>Fungi</taxon>
        <taxon>Dikarya</taxon>
        <taxon>Ascomycota</taxon>
        <taxon>Pezizomycotina</taxon>
        <taxon>Sordariomycetes</taxon>
        <taxon>Hypocreomycetidae</taxon>
        <taxon>Microascales</taxon>
        <taxon>Microascaceae</taxon>
        <taxon>Scedosporium</taxon>
    </lineage>
</organism>
<feature type="chain" id="PRO_5006512842" description="Carboxypeptidase" evidence="7">
    <location>
        <begin position="20"/>
        <end position="492"/>
    </location>
</feature>
<dbReference type="Gene3D" id="3.40.50.1820">
    <property type="entry name" value="alpha/beta hydrolase"/>
    <property type="match status" value="1"/>
</dbReference>
<dbReference type="PROSITE" id="PS00131">
    <property type="entry name" value="CARBOXYPEPT_SER_SER"/>
    <property type="match status" value="1"/>
</dbReference>
<evidence type="ECO:0000256" key="1">
    <source>
        <dbReference type="ARBA" id="ARBA00009431"/>
    </source>
</evidence>
<dbReference type="InterPro" id="IPR029058">
    <property type="entry name" value="AB_hydrolase_fold"/>
</dbReference>
<evidence type="ECO:0000313" key="8">
    <source>
        <dbReference type="EMBL" id="KEZ43342.1"/>
    </source>
</evidence>
<dbReference type="GeneID" id="27723870"/>
<dbReference type="VEuPathDB" id="FungiDB:SAPIO_CDS4798"/>
<dbReference type="KEGG" id="sapo:SAPIO_CDS4798"/>
<comment type="similarity">
    <text evidence="1 7">Belongs to the peptidase S10 family.</text>
</comment>
<keyword evidence="2 7" id="KW-0121">Carboxypeptidase</keyword>
<name>A0A084G7N0_PSEDA</name>
<dbReference type="RefSeq" id="XP_016643141.1">
    <property type="nucleotide sequence ID" value="XM_016787262.1"/>
</dbReference>
<dbReference type="Proteomes" id="UP000028545">
    <property type="component" value="Unassembled WGS sequence"/>
</dbReference>
<feature type="signal peptide" evidence="7">
    <location>
        <begin position="1"/>
        <end position="19"/>
    </location>
</feature>
<dbReference type="EC" id="3.4.16.-" evidence="7"/>
<dbReference type="PRINTS" id="PR00724">
    <property type="entry name" value="CRBOXYPTASEC"/>
</dbReference>
<evidence type="ECO:0000256" key="7">
    <source>
        <dbReference type="RuleBase" id="RU361156"/>
    </source>
</evidence>
<dbReference type="OMA" id="AEMGPYR"/>
<dbReference type="Gene3D" id="1.10.287.410">
    <property type="match status" value="1"/>
</dbReference>
<keyword evidence="4 7" id="KW-0732">Signal</keyword>
<dbReference type="OrthoDB" id="443318at2759"/>
<accession>A0A084G7N0</accession>
<dbReference type="GO" id="GO:0000324">
    <property type="term" value="C:fungal-type vacuole"/>
    <property type="evidence" value="ECO:0007669"/>
    <property type="project" value="TreeGrafter"/>
</dbReference>
<keyword evidence="6" id="KW-0325">Glycoprotein</keyword>
<keyword evidence="3 7" id="KW-0645">Protease</keyword>
<evidence type="ECO:0000313" key="9">
    <source>
        <dbReference type="Proteomes" id="UP000028545"/>
    </source>
</evidence>
<evidence type="ECO:0000256" key="4">
    <source>
        <dbReference type="ARBA" id="ARBA00022729"/>
    </source>
</evidence>
<keyword evidence="5 7" id="KW-0378">Hydrolase</keyword>
<proteinExistence type="inferred from homology"/>
<dbReference type="InterPro" id="IPR001563">
    <property type="entry name" value="Peptidase_S10"/>
</dbReference>
<dbReference type="HOGENOM" id="CLU_008523_10_1_1"/>
<dbReference type="EMBL" id="JOWA01000094">
    <property type="protein sequence ID" value="KEZ43342.1"/>
    <property type="molecule type" value="Genomic_DNA"/>
</dbReference>
<dbReference type="AlphaFoldDB" id="A0A084G7N0"/>
<dbReference type="Pfam" id="PF00450">
    <property type="entry name" value="Peptidase_S10"/>
    <property type="match status" value="1"/>
</dbReference>
<dbReference type="GO" id="GO:0004185">
    <property type="term" value="F:serine-type carboxypeptidase activity"/>
    <property type="evidence" value="ECO:0007669"/>
    <property type="project" value="UniProtKB-UniRule"/>
</dbReference>
<sequence length="492" mass="54802">MMSPAIRLVVSTLGYLATALQEPHSYRKIQSAFSNNTVRIKRYHEARHNQKDAPLMLWLQGGPGASSLIGMLYENGPCLTDGPAKTKFNPYSWTEHFSMIYLDQPVGVGMSYLDSEHDGQGYPKGVEDSSLDIVAFIKLFYEAFPHLATSDLHLGGESYAGRYVPALASTILEYNEILSTAPLSTSTAQEGTIPLRSLMIGNPLIDPLTQLPTMYDVSCYEYRGYEPHLTPKECFAALEALDKLEPLLRACFRGGSDPLICGAANLMIDDPFENVWNVTRSLYDRRIRDCPAPDKCFADLPNVSAYLNANKVFEELLEVPAQTNHKVAAWEPSDEATGKRFSESGDIAMTSTNYLRHVLDFGRQGRKDLSSQRGPVTRPIDALIYVGVTDISCNAEGVFAALKEVEWEGRAPFRAVPWKDLPLRTSRGASTGRVKMVPNLWMVELNEAGHMVPYDQPELALDLAKHWLYSIQQSGLSFKHEPMVDQQSVLEL</sequence>
<dbReference type="SUPFAM" id="SSF53474">
    <property type="entry name" value="alpha/beta-Hydrolases"/>
    <property type="match status" value="1"/>
</dbReference>
<protein>
    <recommendedName>
        <fullName evidence="7">Carboxypeptidase</fullName>
        <ecNumber evidence="7">3.4.16.-</ecNumber>
    </recommendedName>
</protein>
<evidence type="ECO:0000256" key="6">
    <source>
        <dbReference type="ARBA" id="ARBA00023180"/>
    </source>
</evidence>
<dbReference type="InterPro" id="IPR018202">
    <property type="entry name" value="Ser_caboxypep_ser_AS"/>
</dbReference>
<comment type="caution">
    <text evidence="8">The sequence shown here is derived from an EMBL/GenBank/DDBJ whole genome shotgun (WGS) entry which is preliminary data.</text>
</comment>
<dbReference type="GO" id="GO:0006508">
    <property type="term" value="P:proteolysis"/>
    <property type="evidence" value="ECO:0007669"/>
    <property type="project" value="UniProtKB-KW"/>
</dbReference>
<evidence type="ECO:0000256" key="3">
    <source>
        <dbReference type="ARBA" id="ARBA00022670"/>
    </source>
</evidence>
<keyword evidence="9" id="KW-1185">Reference proteome</keyword>
<evidence type="ECO:0000256" key="2">
    <source>
        <dbReference type="ARBA" id="ARBA00022645"/>
    </source>
</evidence>